<dbReference type="EMBL" id="BMIL01000002">
    <property type="protein sequence ID" value="GGC54809.1"/>
    <property type="molecule type" value="Genomic_DNA"/>
</dbReference>
<dbReference type="CDD" id="cd04196">
    <property type="entry name" value="GT_2_like_d"/>
    <property type="match status" value="1"/>
</dbReference>
<protein>
    <recommendedName>
        <fullName evidence="1">Glycosyltransferase 2-like domain-containing protein</fullName>
    </recommendedName>
</protein>
<evidence type="ECO:0000313" key="3">
    <source>
        <dbReference type="Proteomes" id="UP000651668"/>
    </source>
</evidence>
<organism evidence="2 3">
    <name type="scientific">Pedobacter quisquiliarum</name>
    <dbReference type="NCBI Taxonomy" id="1834438"/>
    <lineage>
        <taxon>Bacteria</taxon>
        <taxon>Pseudomonadati</taxon>
        <taxon>Bacteroidota</taxon>
        <taxon>Sphingobacteriia</taxon>
        <taxon>Sphingobacteriales</taxon>
        <taxon>Sphingobacteriaceae</taxon>
        <taxon>Pedobacter</taxon>
    </lineage>
</organism>
<comment type="caution">
    <text evidence="2">The sequence shown here is derived from an EMBL/GenBank/DDBJ whole genome shotgun (WGS) entry which is preliminary data.</text>
</comment>
<keyword evidence="3" id="KW-1185">Reference proteome</keyword>
<dbReference type="Proteomes" id="UP000651668">
    <property type="component" value="Unassembled WGS sequence"/>
</dbReference>
<dbReference type="GO" id="GO:0016758">
    <property type="term" value="F:hexosyltransferase activity"/>
    <property type="evidence" value="ECO:0007669"/>
    <property type="project" value="UniProtKB-ARBA"/>
</dbReference>
<dbReference type="PANTHER" id="PTHR22916">
    <property type="entry name" value="GLYCOSYLTRANSFERASE"/>
    <property type="match status" value="1"/>
</dbReference>
<reference evidence="2" key="1">
    <citation type="journal article" date="2014" name="Int. J. Syst. Evol. Microbiol.">
        <title>Complete genome sequence of Corynebacterium casei LMG S-19264T (=DSM 44701T), isolated from a smear-ripened cheese.</title>
        <authorList>
            <consortium name="US DOE Joint Genome Institute (JGI-PGF)"/>
            <person name="Walter F."/>
            <person name="Albersmeier A."/>
            <person name="Kalinowski J."/>
            <person name="Ruckert C."/>
        </authorList>
    </citation>
    <scope>NUCLEOTIDE SEQUENCE</scope>
    <source>
        <strain evidence="2">CGMCC 1.15343</strain>
    </source>
</reference>
<sequence>MMKDVLVSIAVCTYNGEQYLRPQLDSLVLQHYDNLEIIVADDCSSDGTVAILEEYQAAYPFFSYYQNSTNLGYKKNFEGVISKCKGEFIALSDQDDIWELDKIRTQVDRIGDAALIYHDSAFIDAQGADMHRNLGDILTLYQGKSPFPFLLFNCVSGHSILFRRSLLPEIMPFDNNIYHDRWIAFVASLNGGIKLIPKALVKYRQHEHSETDILRLKAAKKSKGQGMYIAPSTIALIRNYSRKNSVYTDFFSCFADCFSSDYRLVKRQKLFNVLVGKIDEIFFSSHKSYISKLNLTRKICFRKNYQP</sequence>
<dbReference type="AlphaFoldDB" id="A0A916U194"/>
<reference evidence="2" key="2">
    <citation type="submission" date="2020-09" db="EMBL/GenBank/DDBJ databases">
        <authorList>
            <person name="Sun Q."/>
            <person name="Zhou Y."/>
        </authorList>
    </citation>
    <scope>NUCLEOTIDE SEQUENCE</scope>
    <source>
        <strain evidence="2">CGMCC 1.15343</strain>
    </source>
</reference>
<dbReference type="Gene3D" id="3.90.550.10">
    <property type="entry name" value="Spore Coat Polysaccharide Biosynthesis Protein SpsA, Chain A"/>
    <property type="match status" value="1"/>
</dbReference>
<dbReference type="PANTHER" id="PTHR22916:SF3">
    <property type="entry name" value="UDP-GLCNAC:BETAGAL BETA-1,3-N-ACETYLGLUCOSAMINYLTRANSFERASE-LIKE PROTEIN 1"/>
    <property type="match status" value="1"/>
</dbReference>
<name>A0A916U194_9SPHI</name>
<evidence type="ECO:0000313" key="2">
    <source>
        <dbReference type="EMBL" id="GGC54809.1"/>
    </source>
</evidence>
<dbReference type="SUPFAM" id="SSF53448">
    <property type="entry name" value="Nucleotide-diphospho-sugar transferases"/>
    <property type="match status" value="1"/>
</dbReference>
<dbReference type="InterPro" id="IPR001173">
    <property type="entry name" value="Glyco_trans_2-like"/>
</dbReference>
<dbReference type="Pfam" id="PF00535">
    <property type="entry name" value="Glycos_transf_2"/>
    <property type="match status" value="1"/>
</dbReference>
<feature type="domain" description="Glycosyltransferase 2-like" evidence="1">
    <location>
        <begin position="8"/>
        <end position="168"/>
    </location>
</feature>
<proteinExistence type="predicted"/>
<dbReference type="RefSeq" id="WP_188625304.1">
    <property type="nucleotide sequence ID" value="NZ_BMIL01000002.1"/>
</dbReference>
<evidence type="ECO:0000259" key="1">
    <source>
        <dbReference type="Pfam" id="PF00535"/>
    </source>
</evidence>
<accession>A0A916U194</accession>
<dbReference type="InterPro" id="IPR029044">
    <property type="entry name" value="Nucleotide-diphossugar_trans"/>
</dbReference>
<gene>
    <name evidence="2" type="ORF">GCM10011387_05410</name>
</gene>